<dbReference type="EC" id="3.1.3.18" evidence="4"/>
<gene>
    <name evidence="5" type="ORF">X474_03130</name>
</gene>
<protein>
    <recommendedName>
        <fullName evidence="4">phosphoglycolate phosphatase</fullName>
        <ecNumber evidence="4">3.1.3.18</ecNumber>
    </recommendedName>
</protein>
<dbReference type="SFLD" id="SFLDS00003">
    <property type="entry name" value="Haloacid_Dehalogenase"/>
    <property type="match status" value="1"/>
</dbReference>
<dbReference type="Gene3D" id="3.40.50.1000">
    <property type="entry name" value="HAD superfamily/HAD-like"/>
    <property type="match status" value="1"/>
</dbReference>
<comment type="similarity">
    <text evidence="3">Belongs to the HAD-like hydrolase superfamily. CbbY/CbbZ/Gph/YieH family.</text>
</comment>
<sequence>MKHQAVFFDFDGVILDTFDLKTQAFRDMFASFGPEIQARVVEHHLLHGGISRLEKFRFYYRDILQKPVSENEIRKLGDKFVELTMKGVLTAPFIPGAFEALSELKREEKPAFVVSGIPQEELLGILEKRDLLGFFKEAHGSPRHKPAIIRDILTRKGYNPAECLFLGDATTDYDAAKVCGLKFLGIVKKGKPSLFPPKTMTSERVLLQGAPV</sequence>
<dbReference type="SFLD" id="SFLDG01129">
    <property type="entry name" value="C1.5:_HAD__Beta-PGM__Phosphata"/>
    <property type="match status" value="1"/>
</dbReference>
<organism evidence="5 6">
    <name type="scientific">Dethiosulfatarculus sandiegensis</name>
    <dbReference type="NCBI Taxonomy" id="1429043"/>
    <lineage>
        <taxon>Bacteria</taxon>
        <taxon>Pseudomonadati</taxon>
        <taxon>Thermodesulfobacteriota</taxon>
        <taxon>Desulfarculia</taxon>
        <taxon>Desulfarculales</taxon>
        <taxon>Desulfarculaceae</taxon>
        <taxon>Dethiosulfatarculus</taxon>
    </lineage>
</organism>
<evidence type="ECO:0000313" key="5">
    <source>
        <dbReference type="EMBL" id="KIX15646.1"/>
    </source>
</evidence>
<evidence type="ECO:0000313" key="6">
    <source>
        <dbReference type="Proteomes" id="UP000032233"/>
    </source>
</evidence>
<keyword evidence="6" id="KW-1185">Reference proteome</keyword>
<evidence type="ECO:0000256" key="3">
    <source>
        <dbReference type="ARBA" id="ARBA00006171"/>
    </source>
</evidence>
<dbReference type="InterPro" id="IPR050155">
    <property type="entry name" value="HAD-like_hydrolase_sf"/>
</dbReference>
<dbReference type="InterPro" id="IPR023198">
    <property type="entry name" value="PGP-like_dom2"/>
</dbReference>
<dbReference type="EMBL" id="AZAC01000002">
    <property type="protein sequence ID" value="KIX15646.1"/>
    <property type="molecule type" value="Genomic_DNA"/>
</dbReference>
<dbReference type="InterPro" id="IPR041492">
    <property type="entry name" value="HAD_2"/>
</dbReference>
<comment type="pathway">
    <text evidence="2">Organic acid metabolism; glycolate biosynthesis; glycolate from 2-phosphoglycolate: step 1/1.</text>
</comment>
<dbReference type="Pfam" id="PF13419">
    <property type="entry name" value="HAD_2"/>
    <property type="match status" value="1"/>
</dbReference>
<proteinExistence type="inferred from homology"/>
<accession>A0A0D2JIY6</accession>
<dbReference type="GO" id="GO:0005829">
    <property type="term" value="C:cytosol"/>
    <property type="evidence" value="ECO:0007669"/>
    <property type="project" value="TreeGrafter"/>
</dbReference>
<dbReference type="InterPro" id="IPR036412">
    <property type="entry name" value="HAD-like_sf"/>
</dbReference>
<dbReference type="SUPFAM" id="SSF56784">
    <property type="entry name" value="HAD-like"/>
    <property type="match status" value="1"/>
</dbReference>
<dbReference type="OrthoDB" id="9807630at2"/>
<dbReference type="Proteomes" id="UP000032233">
    <property type="component" value="Unassembled WGS sequence"/>
</dbReference>
<comment type="catalytic activity">
    <reaction evidence="1">
        <text>2-phosphoglycolate + H2O = glycolate + phosphate</text>
        <dbReference type="Rhea" id="RHEA:14369"/>
        <dbReference type="ChEBI" id="CHEBI:15377"/>
        <dbReference type="ChEBI" id="CHEBI:29805"/>
        <dbReference type="ChEBI" id="CHEBI:43474"/>
        <dbReference type="ChEBI" id="CHEBI:58033"/>
        <dbReference type="EC" id="3.1.3.18"/>
    </reaction>
</comment>
<dbReference type="STRING" id="1429043.X474_03130"/>
<dbReference type="InParanoid" id="A0A0D2JIY6"/>
<dbReference type="GO" id="GO:0006281">
    <property type="term" value="P:DNA repair"/>
    <property type="evidence" value="ECO:0007669"/>
    <property type="project" value="TreeGrafter"/>
</dbReference>
<dbReference type="PANTHER" id="PTHR43434">
    <property type="entry name" value="PHOSPHOGLYCOLATE PHOSPHATASE"/>
    <property type="match status" value="1"/>
</dbReference>
<comment type="caution">
    <text evidence="5">The sequence shown here is derived from an EMBL/GenBank/DDBJ whole genome shotgun (WGS) entry which is preliminary data.</text>
</comment>
<dbReference type="PANTHER" id="PTHR43434:SF1">
    <property type="entry name" value="PHOSPHOGLYCOLATE PHOSPHATASE"/>
    <property type="match status" value="1"/>
</dbReference>
<dbReference type="RefSeq" id="WP_044346588.1">
    <property type="nucleotide sequence ID" value="NZ_AZAC01000002.1"/>
</dbReference>
<evidence type="ECO:0000256" key="4">
    <source>
        <dbReference type="ARBA" id="ARBA00013078"/>
    </source>
</evidence>
<reference evidence="5 6" key="1">
    <citation type="submission" date="2013-11" db="EMBL/GenBank/DDBJ databases">
        <title>Metagenomic analysis of a methanogenic consortium involved in long chain n-alkane degradation.</title>
        <authorList>
            <person name="Davidova I.A."/>
            <person name="Callaghan A.V."/>
            <person name="Wawrik B."/>
            <person name="Pruitt S."/>
            <person name="Marks C."/>
            <person name="Duncan K.E."/>
            <person name="Suflita J.M."/>
        </authorList>
    </citation>
    <scope>NUCLEOTIDE SEQUENCE [LARGE SCALE GENOMIC DNA]</scope>
    <source>
        <strain evidence="5 6">SPR</strain>
    </source>
</reference>
<dbReference type="InterPro" id="IPR023214">
    <property type="entry name" value="HAD_sf"/>
</dbReference>
<name>A0A0D2JIY6_9BACT</name>
<dbReference type="Gene3D" id="1.10.150.240">
    <property type="entry name" value="Putative phosphatase, domain 2"/>
    <property type="match status" value="1"/>
</dbReference>
<evidence type="ECO:0000256" key="1">
    <source>
        <dbReference type="ARBA" id="ARBA00000830"/>
    </source>
</evidence>
<dbReference type="AlphaFoldDB" id="A0A0D2JIY6"/>
<dbReference type="GO" id="GO:0008967">
    <property type="term" value="F:phosphoglycolate phosphatase activity"/>
    <property type="evidence" value="ECO:0007669"/>
    <property type="project" value="UniProtKB-EC"/>
</dbReference>
<evidence type="ECO:0000256" key="2">
    <source>
        <dbReference type="ARBA" id="ARBA00004818"/>
    </source>
</evidence>